<dbReference type="InterPro" id="IPR017853">
    <property type="entry name" value="GH"/>
</dbReference>
<dbReference type="PANTHER" id="PTHR21562:SF67">
    <property type="entry name" value="PECTIN ACETYLESTERASE"/>
    <property type="match status" value="1"/>
</dbReference>
<dbReference type="PANTHER" id="PTHR21562">
    <property type="entry name" value="NOTUM-RELATED"/>
    <property type="match status" value="1"/>
</dbReference>
<keyword evidence="2" id="KW-1185">Reference proteome</keyword>
<comment type="caution">
    <text evidence="1">The sequence shown here is derived from an EMBL/GenBank/DDBJ whole genome shotgun (WGS) entry which is preliminary data.</text>
</comment>
<dbReference type="AlphaFoldDB" id="A0A0M0LR79"/>
<gene>
    <name evidence="1" type="ORF">Ctob_015294</name>
</gene>
<dbReference type="EMBL" id="JWZX01000189">
    <property type="protein sequence ID" value="KOO53539.1"/>
    <property type="molecule type" value="Genomic_DNA"/>
</dbReference>
<evidence type="ECO:0000313" key="2">
    <source>
        <dbReference type="Proteomes" id="UP000037460"/>
    </source>
</evidence>
<name>A0A0M0LR79_9EUKA</name>
<dbReference type="Gene3D" id="3.20.20.80">
    <property type="entry name" value="Glycosidases"/>
    <property type="match status" value="1"/>
</dbReference>
<dbReference type="Proteomes" id="UP000037460">
    <property type="component" value="Unassembled WGS sequence"/>
</dbReference>
<dbReference type="OrthoDB" id="2015280at2759"/>
<dbReference type="InterPro" id="IPR004963">
    <property type="entry name" value="PAE/NOTUM"/>
</dbReference>
<dbReference type="GO" id="GO:0016787">
    <property type="term" value="F:hydrolase activity"/>
    <property type="evidence" value="ECO:0007669"/>
    <property type="project" value="InterPro"/>
</dbReference>
<accession>A0A0M0LR79</accession>
<sequence>MTAPRSPQVGAVASLGFNTIRLHQKVNPERWYYAADRLGVLVMQDAVQKYGGASNATIAFFESDLVAMIRGRGNHPSIVQWETFNEDDCWKVFVTKPHTVAEVVQLARRTDWQGRPVDTDSGGGDDYDEAGDVNDIHSYPYPGDPIPSPNKYAMLGEFGGIGSFTLDKEYDGGAHGLFSNSSTVNPSFHNWTKVYVRYCDGGSFSGDALATAPDGKTLHLRGRRILDAVLDALVEREGFALGDALVASGCSAGGLAIWLHLDYMTEYLGAKLSGRANVLGVPECGLFMDLPTATGTPQMTPAYRAVAQMQNATAAGGNLNAGCLAAYPAPEQWRCFLAQYVLPHVRTPFFAVNSVYDSWQTVNILNATAECASNPSACTSAETAAIERLRTTMLGNLSAVPGAYSTSFFTYNCATHCGQMAHDDRWAVLQDGALSLRDRLGRWILSGEAHRSVAPAGWGPAEQPSCK</sequence>
<dbReference type="Pfam" id="PF03283">
    <property type="entry name" value="PAE"/>
    <property type="match status" value="1"/>
</dbReference>
<reference evidence="2" key="1">
    <citation type="journal article" date="2015" name="PLoS Genet.">
        <title>Genome Sequence and Transcriptome Analyses of Chrysochromulina tobin: Metabolic Tools for Enhanced Algal Fitness in the Prominent Order Prymnesiales (Haptophyceae).</title>
        <authorList>
            <person name="Hovde B.T."/>
            <person name="Deodato C.R."/>
            <person name="Hunsperger H.M."/>
            <person name="Ryken S.A."/>
            <person name="Yost W."/>
            <person name="Jha R.K."/>
            <person name="Patterson J."/>
            <person name="Monnat R.J. Jr."/>
            <person name="Barlow S.B."/>
            <person name="Starkenburg S.R."/>
            <person name="Cattolico R.A."/>
        </authorList>
    </citation>
    <scope>NUCLEOTIDE SEQUENCE</scope>
    <source>
        <strain evidence="2">CCMP291</strain>
    </source>
</reference>
<organism evidence="1 2">
    <name type="scientific">Chrysochromulina tobinii</name>
    <dbReference type="NCBI Taxonomy" id="1460289"/>
    <lineage>
        <taxon>Eukaryota</taxon>
        <taxon>Haptista</taxon>
        <taxon>Haptophyta</taxon>
        <taxon>Prymnesiophyceae</taxon>
        <taxon>Prymnesiales</taxon>
        <taxon>Chrysochromulinaceae</taxon>
        <taxon>Chrysochromulina</taxon>
    </lineage>
</organism>
<protein>
    <submittedName>
        <fullName evidence="1">Protein notum-like protein</fullName>
    </submittedName>
</protein>
<evidence type="ECO:0000313" key="1">
    <source>
        <dbReference type="EMBL" id="KOO53539.1"/>
    </source>
</evidence>
<proteinExistence type="predicted"/>
<dbReference type="SUPFAM" id="SSF51445">
    <property type="entry name" value="(Trans)glycosidases"/>
    <property type="match status" value="1"/>
</dbReference>